<organism evidence="4 5">
    <name type="scientific">Caerostris extrusa</name>
    <name type="common">Bark spider</name>
    <name type="synonym">Caerostris bankana</name>
    <dbReference type="NCBI Taxonomy" id="172846"/>
    <lineage>
        <taxon>Eukaryota</taxon>
        <taxon>Metazoa</taxon>
        <taxon>Ecdysozoa</taxon>
        <taxon>Arthropoda</taxon>
        <taxon>Chelicerata</taxon>
        <taxon>Arachnida</taxon>
        <taxon>Araneae</taxon>
        <taxon>Araneomorphae</taxon>
        <taxon>Entelegynae</taxon>
        <taxon>Araneoidea</taxon>
        <taxon>Araneidae</taxon>
        <taxon>Caerostris</taxon>
    </lineage>
</organism>
<keyword evidence="2" id="KW-0539">Nucleus</keyword>
<accession>A0AAV4W1T5</accession>
<dbReference type="EMBL" id="BPLR01015445">
    <property type="protein sequence ID" value="GIY76164.1"/>
    <property type="molecule type" value="Genomic_DNA"/>
</dbReference>
<name>A0AAV4W1T5_CAEEX</name>
<evidence type="ECO:0000313" key="4">
    <source>
        <dbReference type="EMBL" id="GIY76164.1"/>
    </source>
</evidence>
<dbReference type="SUPFAM" id="SSF48371">
    <property type="entry name" value="ARM repeat"/>
    <property type="match status" value="1"/>
</dbReference>
<evidence type="ECO:0000256" key="2">
    <source>
        <dbReference type="ARBA" id="ARBA00023242"/>
    </source>
</evidence>
<gene>
    <name evidence="4" type="primary">Dcaf1</name>
    <name evidence="4" type="ORF">CEXT_806971</name>
</gene>
<comment type="caution">
    <text evidence="4">The sequence shown here is derived from an EMBL/GenBank/DDBJ whole genome shotgun (WGS) entry which is preliminary data.</text>
</comment>
<dbReference type="Proteomes" id="UP001054945">
    <property type="component" value="Unassembled WGS sequence"/>
</dbReference>
<dbReference type="InterPro" id="IPR033270">
    <property type="entry name" value="VPRBP/DCAF1"/>
</dbReference>
<protein>
    <submittedName>
        <fullName evidence="4">Uncharacterized protein</fullName>
    </submittedName>
</protein>
<dbReference type="GO" id="GO:0080008">
    <property type="term" value="C:Cul4-RING E3 ubiquitin ligase complex"/>
    <property type="evidence" value="ECO:0007669"/>
    <property type="project" value="TreeGrafter"/>
</dbReference>
<dbReference type="AlphaFoldDB" id="A0AAV4W1T5"/>
<dbReference type="InterPro" id="IPR016024">
    <property type="entry name" value="ARM-type_fold"/>
</dbReference>
<feature type="region of interest" description="Disordered" evidence="3">
    <location>
        <begin position="205"/>
        <end position="226"/>
    </location>
</feature>
<reference evidence="4 5" key="1">
    <citation type="submission" date="2021-06" db="EMBL/GenBank/DDBJ databases">
        <title>Caerostris extrusa draft genome.</title>
        <authorList>
            <person name="Kono N."/>
            <person name="Arakawa K."/>
        </authorList>
    </citation>
    <scope>NUCLEOTIDE SEQUENCE [LARGE SCALE GENOMIC DNA]</scope>
</reference>
<comment type="subcellular location">
    <subcellularLocation>
        <location evidence="1">Nucleus</location>
    </subcellularLocation>
</comment>
<dbReference type="GO" id="GO:0016567">
    <property type="term" value="P:protein ubiquitination"/>
    <property type="evidence" value="ECO:0007669"/>
    <property type="project" value="InterPro"/>
</dbReference>
<dbReference type="PANTHER" id="PTHR13129">
    <property type="entry name" value="VPRBP PROTEIN-RELATED"/>
    <property type="match status" value="1"/>
</dbReference>
<sequence length="638" mass="73136">MSSSVEEVKRLIVVWDEQNESAQDVTQTLMKLAEIIEKETEVFLKKDPDPFDKSHPSRLQPDCTLGQVLKVFFRNERIIDEIVKVYCMRDVLDLNIASCRLLLDILPGLELLVFEEEGFQLLWIPKTLLESTKKKNAYFVPLMLRRLHALSKEYLKYEKDIDGQVPDRPFACLGGKSNNLFEENCKNNNHKAKRRKLDGTESLRFSPYPENKSRHHNTNSKISPVKTSILNDGSNSSWVELEQFVIGSYQVYPLNIAVEQRFILEYLTPMGEYQDLLGHIVEEKALPLILKYIDLHKNPDVRLAFEALKYLASLLCHKKIAMEFLNIGGLQLLLKVPFPSIAATGVSLCLYYLAHIEEAMEKICFSMPSLIPDLVSYALWLLECSHDSSRCHASGFFGFGFQFRIILENFDHQDGLRKLFNAMSTLDIFVSENDDFLDNDDQVLANRHTTRHVCGALKRYFEAHLILEVDRQLAMNGKGDRPETEKKPYKAIDLSNETIVRYMESWREMLPPNVPWRPVDKLISLQGVKFLLDLINSYANISYSWRADTVKGALDVLKICSLTTNVRLLFCENVTTSSSMHITGIDISYLCRHDRDKNLVKLVPDIQRSSLHTIINCVCTKIPASAACPKSFKKLLCL</sequence>
<dbReference type="PANTHER" id="PTHR13129:SF4">
    <property type="entry name" value="DDB1- AND CUL4-ASSOCIATED FACTOR 1"/>
    <property type="match status" value="1"/>
</dbReference>
<dbReference type="GO" id="GO:0005634">
    <property type="term" value="C:nucleus"/>
    <property type="evidence" value="ECO:0007669"/>
    <property type="project" value="UniProtKB-SubCell"/>
</dbReference>
<evidence type="ECO:0000256" key="3">
    <source>
        <dbReference type="SAM" id="MobiDB-lite"/>
    </source>
</evidence>
<keyword evidence="5" id="KW-1185">Reference proteome</keyword>
<proteinExistence type="predicted"/>
<evidence type="ECO:0000256" key="1">
    <source>
        <dbReference type="ARBA" id="ARBA00004123"/>
    </source>
</evidence>
<evidence type="ECO:0000313" key="5">
    <source>
        <dbReference type="Proteomes" id="UP001054945"/>
    </source>
</evidence>